<evidence type="ECO:0000256" key="1">
    <source>
        <dbReference type="SAM" id="MobiDB-lite"/>
    </source>
</evidence>
<feature type="compositionally biased region" description="Polar residues" evidence="1">
    <location>
        <begin position="35"/>
        <end position="44"/>
    </location>
</feature>
<keyword evidence="3" id="KW-1185">Reference proteome</keyword>
<proteinExistence type="predicted"/>
<name>A0A3Q7GM51_SOLLC</name>
<evidence type="ECO:0000313" key="2">
    <source>
        <dbReference type="EnsemblPlants" id="Solyc06g005760.1.1.1"/>
    </source>
</evidence>
<dbReference type="Proteomes" id="UP000004994">
    <property type="component" value="Chromosome 6"/>
</dbReference>
<feature type="region of interest" description="Disordered" evidence="1">
    <location>
        <begin position="18"/>
        <end position="64"/>
    </location>
</feature>
<protein>
    <submittedName>
        <fullName evidence="2">Uncharacterized protein</fullName>
    </submittedName>
</protein>
<accession>A0A3Q7GM51</accession>
<dbReference type="PaxDb" id="4081-Solyc06g005760.1.1"/>
<sequence>MGIKNCCFCMINWKNNKTKKERHKSTPKERVPQYSKPTQKSKGFNNMVGYGHTDHVNHKVANNHGSNDMGAAGVAIIAIAHIHDMDGDGGE</sequence>
<dbReference type="AlphaFoldDB" id="A0A3Q7GM51"/>
<organism evidence="2">
    <name type="scientific">Solanum lycopersicum</name>
    <name type="common">Tomato</name>
    <name type="synonym">Lycopersicon esculentum</name>
    <dbReference type="NCBI Taxonomy" id="4081"/>
    <lineage>
        <taxon>Eukaryota</taxon>
        <taxon>Viridiplantae</taxon>
        <taxon>Streptophyta</taxon>
        <taxon>Embryophyta</taxon>
        <taxon>Tracheophyta</taxon>
        <taxon>Spermatophyta</taxon>
        <taxon>Magnoliopsida</taxon>
        <taxon>eudicotyledons</taxon>
        <taxon>Gunneridae</taxon>
        <taxon>Pentapetalae</taxon>
        <taxon>asterids</taxon>
        <taxon>lamiids</taxon>
        <taxon>Solanales</taxon>
        <taxon>Solanaceae</taxon>
        <taxon>Solanoideae</taxon>
        <taxon>Solaneae</taxon>
        <taxon>Solanum</taxon>
        <taxon>Solanum subgen. Lycopersicon</taxon>
    </lineage>
</organism>
<dbReference type="EnsemblPlants" id="Solyc06g005760.1.1">
    <property type="protein sequence ID" value="Solyc06g005760.1.1.1"/>
    <property type="gene ID" value="Solyc06g005760.1"/>
</dbReference>
<reference evidence="2" key="2">
    <citation type="submission" date="2019-01" db="UniProtKB">
        <authorList>
            <consortium name="EnsemblPlants"/>
        </authorList>
    </citation>
    <scope>IDENTIFICATION</scope>
    <source>
        <strain evidence="2">cv. Heinz 1706</strain>
    </source>
</reference>
<evidence type="ECO:0000313" key="3">
    <source>
        <dbReference type="Proteomes" id="UP000004994"/>
    </source>
</evidence>
<reference evidence="2" key="1">
    <citation type="journal article" date="2012" name="Nature">
        <title>The tomato genome sequence provides insights into fleshy fruit evolution.</title>
        <authorList>
            <consortium name="Tomato Genome Consortium"/>
        </authorList>
    </citation>
    <scope>NUCLEOTIDE SEQUENCE [LARGE SCALE GENOMIC DNA]</scope>
    <source>
        <strain evidence="2">cv. Heinz 1706</strain>
    </source>
</reference>
<dbReference type="InParanoid" id="A0A3Q7GM51"/>
<dbReference type="Gramene" id="Solyc06g005760.1.1">
    <property type="protein sequence ID" value="Solyc06g005760.1.1.1"/>
    <property type="gene ID" value="Solyc06g005760.1"/>
</dbReference>